<organism evidence="2 3">
    <name type="scientific">Spizellomyces punctatus (strain DAOM BR117)</name>
    <dbReference type="NCBI Taxonomy" id="645134"/>
    <lineage>
        <taxon>Eukaryota</taxon>
        <taxon>Fungi</taxon>
        <taxon>Fungi incertae sedis</taxon>
        <taxon>Chytridiomycota</taxon>
        <taxon>Chytridiomycota incertae sedis</taxon>
        <taxon>Chytridiomycetes</taxon>
        <taxon>Spizellomycetales</taxon>
        <taxon>Spizellomycetaceae</taxon>
        <taxon>Spizellomyces</taxon>
    </lineage>
</organism>
<name>A0A0L0HBK2_SPIPD</name>
<reference evidence="2 3" key="1">
    <citation type="submission" date="2009-08" db="EMBL/GenBank/DDBJ databases">
        <title>The Genome Sequence of Spizellomyces punctatus strain DAOM BR117.</title>
        <authorList>
            <consortium name="The Broad Institute Genome Sequencing Platform"/>
            <person name="Russ C."/>
            <person name="Cuomo C."/>
            <person name="Shea T."/>
            <person name="Young S.K."/>
            <person name="Zeng Q."/>
            <person name="Koehrsen M."/>
            <person name="Haas B."/>
            <person name="Borodovsky M."/>
            <person name="Guigo R."/>
            <person name="Alvarado L."/>
            <person name="Berlin A."/>
            <person name="Bochicchio J."/>
            <person name="Borenstein D."/>
            <person name="Chapman S."/>
            <person name="Chen Z."/>
            <person name="Engels R."/>
            <person name="Freedman E."/>
            <person name="Gellesch M."/>
            <person name="Goldberg J."/>
            <person name="Griggs A."/>
            <person name="Gujja S."/>
            <person name="Heiman D."/>
            <person name="Hepburn T."/>
            <person name="Howarth C."/>
            <person name="Jen D."/>
            <person name="Larson L."/>
            <person name="Lewis B."/>
            <person name="Mehta T."/>
            <person name="Park D."/>
            <person name="Pearson M."/>
            <person name="Roberts A."/>
            <person name="Saif S."/>
            <person name="Shenoy N."/>
            <person name="Sisk P."/>
            <person name="Stolte C."/>
            <person name="Sykes S."/>
            <person name="Thomson T."/>
            <person name="Walk T."/>
            <person name="White J."/>
            <person name="Yandava C."/>
            <person name="Burger G."/>
            <person name="Gray M.W."/>
            <person name="Holland P.W.H."/>
            <person name="King N."/>
            <person name="Lang F.B.F."/>
            <person name="Roger A.J."/>
            <person name="Ruiz-Trillo I."/>
            <person name="Lander E."/>
            <person name="Nusbaum C."/>
        </authorList>
    </citation>
    <scope>NUCLEOTIDE SEQUENCE [LARGE SCALE GENOMIC DNA]</scope>
    <source>
        <strain evidence="2 3">DAOM BR117</strain>
    </source>
</reference>
<proteinExistence type="predicted"/>
<keyword evidence="3" id="KW-1185">Reference proteome</keyword>
<gene>
    <name evidence="2" type="ORF">SPPG_06503</name>
</gene>
<sequence>MIRAEDDDEAALRLNDQGPALEETVTETNRTALKTVLQAENTVQLTDVEYLEPSPPSPQAIQVISPSAEDVAQHSTSGDQEISEQQEETNVQTMMKVWRNSTTGCH</sequence>
<dbReference type="Proteomes" id="UP000053201">
    <property type="component" value="Unassembled WGS sequence"/>
</dbReference>
<evidence type="ECO:0000313" key="3">
    <source>
        <dbReference type="Proteomes" id="UP000053201"/>
    </source>
</evidence>
<evidence type="ECO:0000256" key="1">
    <source>
        <dbReference type="SAM" id="MobiDB-lite"/>
    </source>
</evidence>
<dbReference type="EMBL" id="KQ257461">
    <property type="protein sequence ID" value="KNC98093.1"/>
    <property type="molecule type" value="Genomic_DNA"/>
</dbReference>
<evidence type="ECO:0000313" key="2">
    <source>
        <dbReference type="EMBL" id="KNC98093.1"/>
    </source>
</evidence>
<dbReference type="AlphaFoldDB" id="A0A0L0HBK2"/>
<dbReference type="RefSeq" id="XP_016606133.1">
    <property type="nucleotide sequence ID" value="XM_016754702.1"/>
</dbReference>
<feature type="region of interest" description="Disordered" evidence="1">
    <location>
        <begin position="52"/>
        <end position="91"/>
    </location>
</feature>
<accession>A0A0L0HBK2</accession>
<dbReference type="InParanoid" id="A0A0L0HBK2"/>
<dbReference type="GeneID" id="27689797"/>
<dbReference type="VEuPathDB" id="FungiDB:SPPG_06503"/>
<protein>
    <submittedName>
        <fullName evidence="2">Uncharacterized protein</fullName>
    </submittedName>
</protein>